<protein>
    <submittedName>
        <fullName evidence="2">Uncharacterized protein</fullName>
    </submittedName>
</protein>
<feature type="region of interest" description="Disordered" evidence="1">
    <location>
        <begin position="104"/>
        <end position="202"/>
    </location>
</feature>
<evidence type="ECO:0000256" key="1">
    <source>
        <dbReference type="SAM" id="MobiDB-lite"/>
    </source>
</evidence>
<feature type="compositionally biased region" description="Polar residues" evidence="1">
    <location>
        <begin position="107"/>
        <end position="125"/>
    </location>
</feature>
<name>A0A5D3B7D7_9TREE</name>
<proteinExistence type="predicted"/>
<feature type="region of interest" description="Disordered" evidence="1">
    <location>
        <begin position="214"/>
        <end position="234"/>
    </location>
</feature>
<keyword evidence="3" id="KW-1185">Reference proteome</keyword>
<evidence type="ECO:0000313" key="3">
    <source>
        <dbReference type="Proteomes" id="UP000322245"/>
    </source>
</evidence>
<sequence length="491" mass="53292">MSQSILLPAYSPNHALSSPDPTPLRDLAFSVAEAALQPDPNSPSLHMSMPRMPSPSELVRSGGWPAPAAGFDRDEWVHDDWTQKAVRKSAWEANGYERRVLIRSSDDNAMSSPPVSPSSYNFSLPPNSPLAKSVASHGYSSPTAATFSGLDQTRPPPEFKPRLSATERDAKAKNDAPKHARTQSALPLSGNKENKASTSRMRLPSLAEIQAKMTFGSPSRQSPHRAPVVRMDSQESIEVIKTPTEECAAPRLEARLALSSILNRRPSTPPNTESGAPMSPTKESRLAPFLRERTSGRLSGRPVSMPPMTFSADQLASLAAIGNGRSSTPPQRPALTITPPKERSVSTGQVPTPRAAPLRTFSGQASPTSRTMISTPPPLRSATTPSPRRSYFSPALASPTGSMSPTLSIPMITCTPAPTTVLKDGKEVDSDEEEGDVVLFEGEIFESESESDEDEVLSEGGEIEQEMMKEREREMRAEVMKRMLMQRRKSD</sequence>
<reference evidence="2 3" key="1">
    <citation type="submission" date="2017-05" db="EMBL/GenBank/DDBJ databases">
        <title>The Genome Sequence of Tsuchiyaea wingfieldii DSM 27421.</title>
        <authorList>
            <person name="Cuomo C."/>
            <person name="Passer A."/>
            <person name="Billmyre B."/>
            <person name="Heitman J."/>
        </authorList>
    </citation>
    <scope>NUCLEOTIDE SEQUENCE [LARGE SCALE GENOMIC DNA]</scope>
    <source>
        <strain evidence="2 3">DSM 27421</strain>
    </source>
</reference>
<organism evidence="2 3">
    <name type="scientific">Cryptococcus floricola</name>
    <dbReference type="NCBI Taxonomy" id="2591691"/>
    <lineage>
        <taxon>Eukaryota</taxon>
        <taxon>Fungi</taxon>
        <taxon>Dikarya</taxon>
        <taxon>Basidiomycota</taxon>
        <taxon>Agaricomycotina</taxon>
        <taxon>Tremellomycetes</taxon>
        <taxon>Tremellales</taxon>
        <taxon>Cryptococcaceae</taxon>
        <taxon>Cryptococcus</taxon>
    </lineage>
</organism>
<feature type="compositionally biased region" description="Basic and acidic residues" evidence="1">
    <location>
        <begin position="157"/>
        <end position="178"/>
    </location>
</feature>
<feature type="compositionally biased region" description="Polar residues" evidence="1">
    <location>
        <begin position="138"/>
        <end position="151"/>
    </location>
</feature>
<gene>
    <name evidence="2" type="ORF">B9479_000799</name>
</gene>
<dbReference type="Proteomes" id="UP000322245">
    <property type="component" value="Unassembled WGS sequence"/>
</dbReference>
<feature type="compositionally biased region" description="Polar residues" evidence="1">
    <location>
        <begin position="361"/>
        <end position="374"/>
    </location>
</feature>
<feature type="compositionally biased region" description="Polar residues" evidence="1">
    <location>
        <begin position="260"/>
        <end position="274"/>
    </location>
</feature>
<feature type="region of interest" description="Disordered" evidence="1">
    <location>
        <begin position="1"/>
        <end position="65"/>
    </location>
</feature>
<evidence type="ECO:0000313" key="2">
    <source>
        <dbReference type="EMBL" id="TYJ58589.1"/>
    </source>
</evidence>
<feature type="region of interest" description="Disordered" evidence="1">
    <location>
        <begin position="260"/>
        <end position="411"/>
    </location>
</feature>
<dbReference type="EMBL" id="NIDF01000004">
    <property type="protein sequence ID" value="TYJ58589.1"/>
    <property type="molecule type" value="Genomic_DNA"/>
</dbReference>
<accession>A0A5D3B7D7</accession>
<comment type="caution">
    <text evidence="2">The sequence shown here is derived from an EMBL/GenBank/DDBJ whole genome shotgun (WGS) entry which is preliminary data.</text>
</comment>
<dbReference type="AlphaFoldDB" id="A0A5D3B7D7"/>
<feature type="compositionally biased region" description="Basic and acidic residues" evidence="1">
    <location>
        <begin position="282"/>
        <end position="295"/>
    </location>
</feature>